<accession>A0A180GYF7</accession>
<sequence>MAAPARPADETLPPGSLRPYDHARDNKYLNFLVGSAILSRTAPANQALFWSNPLVYLWTILFTLYFALNRLLLRPDTSSSGLSAIIISFPFLFAPPLILLVLLNRANRSHFHSLLVQTLSRRDLRDPSAYYHGSDPGDSAPDHQELHSEIWVLDYDGRQLGIVALDVDLEGYEELGSPSVGHQTVLVRHLASAPDFRPAGIDVDLLEHVRRRVFTTYPSFARIAIPILSPIDPFLKSALNQLGFRPLPTSQSQTSSNSLKSLLGLLGWPDCPSRWPQQIWILERESSQSESHDE</sequence>
<evidence type="ECO:0000313" key="2">
    <source>
        <dbReference type="EMBL" id="OAV97770.1"/>
    </source>
</evidence>
<dbReference type="SUPFAM" id="SSF55729">
    <property type="entry name" value="Acyl-CoA N-acyltransferases (Nat)"/>
    <property type="match status" value="1"/>
</dbReference>
<evidence type="ECO:0000313" key="3">
    <source>
        <dbReference type="EnsemblFungi" id="PTTG_01080-t43_1-p1"/>
    </source>
</evidence>
<keyword evidence="1" id="KW-0812">Transmembrane</keyword>
<name>A0A180GYF7_PUCT1</name>
<protein>
    <submittedName>
        <fullName evidence="2 3">Uncharacterized protein</fullName>
    </submittedName>
</protein>
<evidence type="ECO:0000313" key="4">
    <source>
        <dbReference type="Proteomes" id="UP000005240"/>
    </source>
</evidence>
<dbReference type="Proteomes" id="UP000005240">
    <property type="component" value="Unassembled WGS sequence"/>
</dbReference>
<dbReference type="EnsemblFungi" id="PTTG_01080-t43_1">
    <property type="protein sequence ID" value="PTTG_01080-t43_1-p1"/>
    <property type="gene ID" value="PTTG_01080"/>
</dbReference>
<reference evidence="2" key="2">
    <citation type="submission" date="2016-05" db="EMBL/GenBank/DDBJ databases">
        <title>Comparative analysis highlights variable genome content of wheat rusts and divergence of the mating loci.</title>
        <authorList>
            <person name="Cuomo C.A."/>
            <person name="Bakkeren G."/>
            <person name="Szabo L."/>
            <person name="Khalil H."/>
            <person name="Joly D."/>
            <person name="Goldberg J."/>
            <person name="Young S."/>
            <person name="Zeng Q."/>
            <person name="Fellers J."/>
        </authorList>
    </citation>
    <scope>NUCLEOTIDE SEQUENCE [LARGE SCALE GENOMIC DNA]</scope>
    <source>
        <strain evidence="2">1-1 BBBD Race 1</strain>
    </source>
</reference>
<feature type="transmembrane region" description="Helical" evidence="1">
    <location>
        <begin position="80"/>
        <end position="103"/>
    </location>
</feature>
<organism evidence="2">
    <name type="scientific">Puccinia triticina (isolate 1-1 / race 1 (BBBD))</name>
    <name type="common">Brown leaf rust fungus</name>
    <dbReference type="NCBI Taxonomy" id="630390"/>
    <lineage>
        <taxon>Eukaryota</taxon>
        <taxon>Fungi</taxon>
        <taxon>Dikarya</taxon>
        <taxon>Basidiomycota</taxon>
        <taxon>Pucciniomycotina</taxon>
        <taxon>Pucciniomycetes</taxon>
        <taxon>Pucciniales</taxon>
        <taxon>Pucciniaceae</taxon>
        <taxon>Puccinia</taxon>
    </lineage>
</organism>
<keyword evidence="1" id="KW-1133">Transmembrane helix</keyword>
<gene>
    <name evidence="2" type="ORF">PTTG_01080</name>
</gene>
<dbReference type="OrthoDB" id="2564232at2759"/>
<keyword evidence="1" id="KW-0472">Membrane</keyword>
<keyword evidence="4" id="KW-1185">Reference proteome</keyword>
<proteinExistence type="predicted"/>
<reference evidence="2" key="1">
    <citation type="submission" date="2009-11" db="EMBL/GenBank/DDBJ databases">
        <authorList>
            <consortium name="The Broad Institute Genome Sequencing Platform"/>
            <person name="Ward D."/>
            <person name="Feldgarden M."/>
            <person name="Earl A."/>
            <person name="Young S.K."/>
            <person name="Zeng Q."/>
            <person name="Koehrsen M."/>
            <person name="Alvarado L."/>
            <person name="Berlin A."/>
            <person name="Bochicchio J."/>
            <person name="Borenstein D."/>
            <person name="Chapman S.B."/>
            <person name="Chen Z."/>
            <person name="Engels R."/>
            <person name="Freedman E."/>
            <person name="Gellesch M."/>
            <person name="Goldberg J."/>
            <person name="Griggs A."/>
            <person name="Gujja S."/>
            <person name="Heilman E."/>
            <person name="Heiman D."/>
            <person name="Hepburn T."/>
            <person name="Howarth C."/>
            <person name="Jen D."/>
            <person name="Larson L."/>
            <person name="Lewis B."/>
            <person name="Mehta T."/>
            <person name="Park D."/>
            <person name="Pearson M."/>
            <person name="Roberts A."/>
            <person name="Saif S."/>
            <person name="Shea T."/>
            <person name="Shenoy N."/>
            <person name="Sisk P."/>
            <person name="Stolte C."/>
            <person name="Sykes S."/>
            <person name="Thomson T."/>
            <person name="Walk T."/>
            <person name="White J."/>
            <person name="Yandava C."/>
            <person name="Izard J."/>
            <person name="Baranova O.V."/>
            <person name="Blanton J.M."/>
            <person name="Tanner A.C."/>
            <person name="Dewhirst F.E."/>
            <person name="Haas B."/>
            <person name="Nusbaum C."/>
            <person name="Birren B."/>
        </authorList>
    </citation>
    <scope>NUCLEOTIDE SEQUENCE [LARGE SCALE GENOMIC DNA]</scope>
    <source>
        <strain evidence="2">1-1 BBBD Race 1</strain>
    </source>
</reference>
<dbReference type="InterPro" id="IPR016181">
    <property type="entry name" value="Acyl_CoA_acyltransferase"/>
</dbReference>
<dbReference type="VEuPathDB" id="FungiDB:PTTG_01080"/>
<reference evidence="3" key="4">
    <citation type="submission" date="2025-05" db="UniProtKB">
        <authorList>
            <consortium name="EnsemblFungi"/>
        </authorList>
    </citation>
    <scope>IDENTIFICATION</scope>
    <source>
        <strain evidence="3">isolate 1-1 / race 1 (BBBD)</strain>
    </source>
</reference>
<evidence type="ECO:0000256" key="1">
    <source>
        <dbReference type="SAM" id="Phobius"/>
    </source>
</evidence>
<feature type="transmembrane region" description="Helical" evidence="1">
    <location>
        <begin position="47"/>
        <end position="68"/>
    </location>
</feature>
<dbReference type="AlphaFoldDB" id="A0A180GYF7"/>
<reference evidence="3 4" key="3">
    <citation type="journal article" date="2017" name="G3 (Bethesda)">
        <title>Comparative analysis highlights variable genome content of wheat rusts and divergence of the mating loci.</title>
        <authorList>
            <person name="Cuomo C.A."/>
            <person name="Bakkeren G."/>
            <person name="Khalil H.B."/>
            <person name="Panwar V."/>
            <person name="Joly D."/>
            <person name="Linning R."/>
            <person name="Sakthikumar S."/>
            <person name="Song X."/>
            <person name="Adiconis X."/>
            <person name="Fan L."/>
            <person name="Goldberg J.M."/>
            <person name="Levin J.Z."/>
            <person name="Young S."/>
            <person name="Zeng Q."/>
            <person name="Anikster Y."/>
            <person name="Bruce M."/>
            <person name="Wang M."/>
            <person name="Yin C."/>
            <person name="McCallum B."/>
            <person name="Szabo L.J."/>
            <person name="Hulbert S."/>
            <person name="Chen X."/>
            <person name="Fellers J.P."/>
        </authorList>
    </citation>
    <scope>NUCLEOTIDE SEQUENCE</scope>
    <source>
        <strain evidence="4">Isolate 1-1 / race 1 (BBBD)</strain>
        <strain evidence="3">isolate 1-1 / race 1 (BBBD)</strain>
    </source>
</reference>
<dbReference type="EMBL" id="ADAS02000011">
    <property type="protein sequence ID" value="OAV97770.1"/>
    <property type="molecule type" value="Genomic_DNA"/>
</dbReference>